<name>D5AF90_STRGZ</name>
<feature type="transmembrane region" description="Helical" evidence="1">
    <location>
        <begin position="123"/>
        <end position="146"/>
    </location>
</feature>
<keyword evidence="1" id="KW-1133">Transmembrane helix</keyword>
<feature type="transmembrane region" description="Helical" evidence="1">
    <location>
        <begin position="74"/>
        <end position="94"/>
    </location>
</feature>
<protein>
    <submittedName>
        <fullName evidence="2">Uncharacterized protein</fullName>
    </submittedName>
</protein>
<gene>
    <name evidence="2" type="ordered locus">SSGZ1_0040</name>
</gene>
<keyword evidence="1" id="KW-0472">Membrane</keyword>
<proteinExistence type="predicted"/>
<dbReference type="NCBIfam" id="NF038270">
    <property type="entry name" value="membran_MsaC"/>
    <property type="match status" value="1"/>
</dbReference>
<evidence type="ECO:0000313" key="3">
    <source>
        <dbReference type="Proteomes" id="UP000002359"/>
    </source>
</evidence>
<organism evidence="2 3">
    <name type="scientific">Streptococcus suis (strain GZ1)</name>
    <dbReference type="NCBI Taxonomy" id="423211"/>
    <lineage>
        <taxon>Bacteria</taxon>
        <taxon>Bacillati</taxon>
        <taxon>Bacillota</taxon>
        <taxon>Bacilli</taxon>
        <taxon>Lactobacillales</taxon>
        <taxon>Streptococcaceae</taxon>
        <taxon>Streptococcus</taxon>
    </lineage>
</organism>
<feature type="transmembrane region" description="Helical" evidence="1">
    <location>
        <begin position="41"/>
        <end position="62"/>
    </location>
</feature>
<dbReference type="AlphaFoldDB" id="D5AF90"/>
<feature type="transmembrane region" description="Helical" evidence="1">
    <location>
        <begin position="12"/>
        <end position="35"/>
    </location>
</feature>
<dbReference type="PATRIC" id="fig|423211.3.peg.40"/>
<reference evidence="2 3" key="1">
    <citation type="journal article" date="2009" name="J. Infect. Dis.">
        <title>Clinical, experimental, and genomic differences between intermediately pathogenic, highly pathogenic, and epidemic Streptococcus suis.</title>
        <authorList>
            <person name="Ye C."/>
            <person name="Zheng H."/>
            <person name="Zhang J."/>
            <person name="Jing H."/>
            <person name="Wang L."/>
            <person name="Xiong Y."/>
            <person name="Wang W."/>
            <person name="Zhou Z."/>
            <person name="Sun Q."/>
            <person name="Luo X."/>
            <person name="Du H."/>
            <person name="Gottschalk M."/>
            <person name="Xu J."/>
        </authorList>
    </citation>
    <scope>NUCLEOTIDE SEQUENCE [LARGE SCALE GENOMIC DNA]</scope>
    <source>
        <strain evidence="2 3">GZ1</strain>
    </source>
</reference>
<dbReference type="HOGENOM" id="CLU_151340_0_0_9"/>
<dbReference type="EMBL" id="CP000837">
    <property type="protein sequence ID" value="ADE30505.1"/>
    <property type="molecule type" value="Genomic_DNA"/>
</dbReference>
<accession>D5AF90</accession>
<dbReference type="SMR" id="D5AF90"/>
<keyword evidence="1" id="KW-0812">Transmembrane</keyword>
<sequence>MDLQSVGFEISILIVRVMMIFILLLSLFYICLTVASSQLLLSLSVPVLLLLTYLLPPIVNSICMGLQKDKSWKAWSAGIFPTMSMIFYAAFAYITSSNGQWEQFAQLHTVSDDVMSVELAGELLVPSQMLFVAVLYYGTAIATYFIQQAGRKKEKGATYA</sequence>
<evidence type="ECO:0000313" key="2">
    <source>
        <dbReference type="EMBL" id="ADE30505.1"/>
    </source>
</evidence>
<evidence type="ECO:0000256" key="1">
    <source>
        <dbReference type="SAM" id="Phobius"/>
    </source>
</evidence>
<dbReference type="Proteomes" id="UP000002359">
    <property type="component" value="Chromosome"/>
</dbReference>
<dbReference type="KEGG" id="ssw:SSGZ1_0040"/>